<accession>A0A0N9PUK4</accession>
<dbReference type="Gene3D" id="2.10.230.10">
    <property type="entry name" value="Heat shock protein DnaJ, cysteine-rich domain"/>
    <property type="match status" value="1"/>
</dbReference>
<dbReference type="SMART" id="SM00271">
    <property type="entry name" value="DnaJ"/>
    <property type="match status" value="1"/>
</dbReference>
<dbReference type="InterPro" id="IPR051938">
    <property type="entry name" value="Apopto_cytoskel_mod"/>
</dbReference>
<dbReference type="CDD" id="cd06257">
    <property type="entry name" value="DnaJ"/>
    <property type="match status" value="1"/>
</dbReference>
<dbReference type="InterPro" id="IPR036869">
    <property type="entry name" value="J_dom_sf"/>
</dbReference>
<organism evidence="3 4">
    <name type="scientific">Port-miou virus</name>
    <dbReference type="NCBI Taxonomy" id="1733873"/>
    <lineage>
        <taxon>Viruses</taxon>
        <taxon>Varidnaviria</taxon>
        <taxon>Bamfordvirae</taxon>
        <taxon>Nucleocytoviricota</taxon>
        <taxon>Megaviricetes</taxon>
        <taxon>Pimascovirales</taxon>
        <taxon>Pimascovirales incertae sedis</taxon>
        <taxon>Marseilleviridae</taxon>
        <taxon>Losannavirus</taxon>
        <taxon>Losannavirus lausannense</taxon>
        <taxon>Lausannevirus</taxon>
    </lineage>
</organism>
<gene>
    <name evidence="3" type="ORF">PMV_249</name>
</gene>
<dbReference type="Gene3D" id="2.60.260.20">
    <property type="entry name" value="Urease metallochaperone UreE, N-terminal domain"/>
    <property type="match status" value="1"/>
</dbReference>
<evidence type="ECO:0000259" key="2">
    <source>
        <dbReference type="PROSITE" id="PS50076"/>
    </source>
</evidence>
<feature type="domain" description="J" evidence="2">
    <location>
        <begin position="5"/>
        <end position="73"/>
    </location>
</feature>
<name>A0A0N9PUK4_9VIRU</name>
<reference evidence="3" key="1">
    <citation type="journal article" date="2015" name="Genome Announc.">
        <title>Complete Genome Sequence of a New Member of the Marseilleviridae Recovered from the Brackish Submarine Spring in the Cassis Port-Miou Calanque, France.</title>
        <authorList>
            <person name="Doutre G."/>
            <person name="Arfib B."/>
            <person name="Rochette P."/>
            <person name="Claverie J.M."/>
            <person name="Bonin P."/>
            <person name="Abergel C."/>
        </authorList>
    </citation>
    <scope>NUCLEOTIDE SEQUENCE [LARGE SCALE GENOMIC DNA]</scope>
    <source>
        <strain evidence="3">1</strain>
    </source>
</reference>
<dbReference type="PANTHER" id="PTHR44145">
    <property type="entry name" value="DNAJ HOMOLOG SUBFAMILY A MEMBER 3, MITOCHONDRIAL"/>
    <property type="match status" value="1"/>
</dbReference>
<evidence type="ECO:0000256" key="1">
    <source>
        <dbReference type="ARBA" id="ARBA00023186"/>
    </source>
</evidence>
<keyword evidence="1" id="KW-0143">Chaperone</keyword>
<dbReference type="SUPFAM" id="SSF46565">
    <property type="entry name" value="Chaperone J-domain"/>
    <property type="match status" value="1"/>
</dbReference>
<dbReference type="EMBL" id="KT428292">
    <property type="protein sequence ID" value="ALH06947.1"/>
    <property type="molecule type" value="Genomic_DNA"/>
</dbReference>
<sequence length="272" mass="31043">MEEESPWEVLGIPENSDDEAIKLAYKKMALLYHPDRNTERDTTQEFLKVRKAYEQLTGTTRCVPEKEEFDIDIGVGFASIISSFVMINMFQVHLTLDDLFSEEEREILLEENVPCFFCIGQGKRVPSVLCEVCLGTCRVTGISCKGCFGDGTKKKKERTCEFCLGKGRRKEEKRLLLKLDHNLRDGQKYGLSGCASLVRININEHKTFRRVGKKDLEMEQKIEEERLQKFTVDFLGGQTIKFFVAKHQAKKGKRLSLKGKGLSGGNLYVNLI</sequence>
<dbReference type="InterPro" id="IPR001623">
    <property type="entry name" value="DnaJ_domain"/>
</dbReference>
<dbReference type="Proteomes" id="UP000319438">
    <property type="component" value="Segment"/>
</dbReference>
<protein>
    <submittedName>
        <fullName evidence="3">Chaperone protein DnaJ</fullName>
    </submittedName>
</protein>
<dbReference type="Gene3D" id="1.10.287.110">
    <property type="entry name" value="DnaJ domain"/>
    <property type="match status" value="1"/>
</dbReference>
<dbReference type="Pfam" id="PF00226">
    <property type="entry name" value="DnaJ"/>
    <property type="match status" value="1"/>
</dbReference>
<evidence type="ECO:0000313" key="4">
    <source>
        <dbReference type="Proteomes" id="UP000319438"/>
    </source>
</evidence>
<evidence type="ECO:0000313" key="3">
    <source>
        <dbReference type="EMBL" id="ALH06947.1"/>
    </source>
</evidence>
<proteinExistence type="predicted"/>
<dbReference type="PROSITE" id="PS50076">
    <property type="entry name" value="DNAJ_2"/>
    <property type="match status" value="1"/>
</dbReference>
<dbReference type="PANTHER" id="PTHR44145:SF3">
    <property type="entry name" value="DNAJ HOMOLOG SUBFAMILY A MEMBER 3, MITOCHONDRIAL"/>
    <property type="match status" value="1"/>
</dbReference>
<dbReference type="PRINTS" id="PR00625">
    <property type="entry name" value="JDOMAIN"/>
</dbReference>